<reference evidence="2" key="1">
    <citation type="submission" date="2017-05" db="UniProtKB">
        <authorList>
            <consortium name="EnsemblMetazoa"/>
        </authorList>
    </citation>
    <scope>IDENTIFICATION</scope>
</reference>
<feature type="transmembrane region" description="Helical" evidence="1">
    <location>
        <begin position="6"/>
        <end position="23"/>
    </location>
</feature>
<organism evidence="2">
    <name type="scientific">Amphimedon queenslandica</name>
    <name type="common">Sponge</name>
    <dbReference type="NCBI Taxonomy" id="400682"/>
    <lineage>
        <taxon>Eukaryota</taxon>
        <taxon>Metazoa</taxon>
        <taxon>Porifera</taxon>
        <taxon>Demospongiae</taxon>
        <taxon>Heteroscleromorpha</taxon>
        <taxon>Haplosclerida</taxon>
        <taxon>Niphatidae</taxon>
        <taxon>Amphimedon</taxon>
    </lineage>
</organism>
<sequence length="41" mass="4678">MFSGFHLILCNISFLYFFCAFGPPSTTTRLTFGYTNTHPVK</sequence>
<protein>
    <submittedName>
        <fullName evidence="2">Uncharacterized protein</fullName>
    </submittedName>
</protein>
<accession>A0A1X7VTU3</accession>
<dbReference type="InParanoid" id="A0A1X7VTU3"/>
<keyword evidence="1" id="KW-0812">Transmembrane</keyword>
<evidence type="ECO:0000313" key="2">
    <source>
        <dbReference type="EnsemblMetazoa" id="Aqu2.1.43517_001"/>
    </source>
</evidence>
<keyword evidence="1" id="KW-1133">Transmembrane helix</keyword>
<proteinExistence type="predicted"/>
<dbReference type="AlphaFoldDB" id="A0A1X7VTU3"/>
<name>A0A1X7VTU3_AMPQE</name>
<keyword evidence="1" id="KW-0472">Membrane</keyword>
<evidence type="ECO:0000256" key="1">
    <source>
        <dbReference type="SAM" id="Phobius"/>
    </source>
</evidence>
<dbReference type="EnsemblMetazoa" id="Aqu2.1.43517_001">
    <property type="protein sequence ID" value="Aqu2.1.43517_001"/>
    <property type="gene ID" value="Aqu2.1.43517"/>
</dbReference>